<keyword evidence="5 6" id="KW-0472">Membrane</keyword>
<evidence type="ECO:0000256" key="2">
    <source>
        <dbReference type="ARBA" id="ARBA00022475"/>
    </source>
</evidence>
<name>A0A2G1MC32_9RHOB</name>
<keyword evidence="2" id="KW-1003">Cell membrane</keyword>
<sequence>MQEVGVKRIVLHTTASSGRSELLTLDSGWKTCLPLFFIAAAPPLQAHTDGTPLAPHALWTAWSLQPSVILPVAIAVAVYTRGVHLAWKKAGRNRGVPVWRVCSFFLGIMGLIAALVWPLDALGENLFAAHMGQHIVLMGLAAPFLVLGLPIPTTMRALPRSWQRKLALLAASNSWRRSWSWATAISVATVLQLVVFLIWHIPSAIALSLNDGVVHSTMHASLFVSALLFWTAICQMRGQEFGAGMIALVITFKFSLIVGALLAFAPTAFYASYGARPAAWGFSLLEDQQLAGLLMMTAGAMMYLMAMVALVAVWFGKMEKTHPANGRATVRGTEGR</sequence>
<evidence type="ECO:0000256" key="3">
    <source>
        <dbReference type="ARBA" id="ARBA00022692"/>
    </source>
</evidence>
<dbReference type="Proteomes" id="UP000221860">
    <property type="component" value="Unassembled WGS sequence"/>
</dbReference>
<feature type="transmembrane region" description="Helical" evidence="6">
    <location>
        <begin position="213"/>
        <end position="233"/>
    </location>
</feature>
<evidence type="ECO:0000256" key="6">
    <source>
        <dbReference type="SAM" id="Phobius"/>
    </source>
</evidence>
<proteinExistence type="predicted"/>
<evidence type="ECO:0000313" key="8">
    <source>
        <dbReference type="Proteomes" id="UP000221860"/>
    </source>
</evidence>
<evidence type="ECO:0000256" key="1">
    <source>
        <dbReference type="ARBA" id="ARBA00004651"/>
    </source>
</evidence>
<keyword evidence="8" id="KW-1185">Reference proteome</keyword>
<keyword evidence="4 6" id="KW-1133">Transmembrane helix</keyword>
<accession>A0A2G1MC32</accession>
<feature type="transmembrane region" description="Helical" evidence="6">
    <location>
        <begin position="179"/>
        <end position="201"/>
    </location>
</feature>
<reference evidence="7 8" key="1">
    <citation type="submission" date="2017-08" db="EMBL/GenBank/DDBJ databases">
        <title>Draft Genome Sequence of Loktanella cinnabarina Strain XM1, Isolated from Coastal Surface Water.</title>
        <authorList>
            <person name="Ma R."/>
            <person name="Wang J."/>
            <person name="Wang Q."/>
            <person name="Ma Z."/>
            <person name="Li J."/>
            <person name="Chen L."/>
        </authorList>
    </citation>
    <scope>NUCLEOTIDE SEQUENCE [LARGE SCALE GENOMIC DNA]</scope>
    <source>
        <strain evidence="7 8">XM1</strain>
    </source>
</reference>
<gene>
    <name evidence="7" type="ORF">CJ301_17315</name>
</gene>
<evidence type="ECO:0000256" key="5">
    <source>
        <dbReference type="ARBA" id="ARBA00023136"/>
    </source>
</evidence>
<dbReference type="EMBL" id="NQWH01000046">
    <property type="protein sequence ID" value="PHP26268.1"/>
    <property type="molecule type" value="Genomic_DNA"/>
</dbReference>
<evidence type="ECO:0000256" key="4">
    <source>
        <dbReference type="ARBA" id="ARBA00022989"/>
    </source>
</evidence>
<protein>
    <recommendedName>
        <fullName evidence="9">Cytochrome c oxidase assembly protein</fullName>
    </recommendedName>
</protein>
<dbReference type="AlphaFoldDB" id="A0A2G1MC32"/>
<feature type="transmembrane region" description="Helical" evidence="6">
    <location>
        <begin position="68"/>
        <end position="86"/>
    </location>
</feature>
<dbReference type="OrthoDB" id="259025at2"/>
<feature type="transmembrane region" description="Helical" evidence="6">
    <location>
        <begin position="98"/>
        <end position="117"/>
    </location>
</feature>
<evidence type="ECO:0008006" key="9">
    <source>
        <dbReference type="Google" id="ProtNLM"/>
    </source>
</evidence>
<comment type="subcellular location">
    <subcellularLocation>
        <location evidence="1">Cell membrane</location>
        <topology evidence="1">Multi-pass membrane protein</topology>
    </subcellularLocation>
</comment>
<dbReference type="GO" id="GO:0005886">
    <property type="term" value="C:plasma membrane"/>
    <property type="evidence" value="ECO:0007669"/>
    <property type="project" value="UniProtKB-SubCell"/>
</dbReference>
<organism evidence="7 8">
    <name type="scientific">Limimaricola cinnabarinus</name>
    <dbReference type="NCBI Taxonomy" id="1125964"/>
    <lineage>
        <taxon>Bacteria</taxon>
        <taxon>Pseudomonadati</taxon>
        <taxon>Pseudomonadota</taxon>
        <taxon>Alphaproteobacteria</taxon>
        <taxon>Rhodobacterales</taxon>
        <taxon>Paracoccaceae</taxon>
        <taxon>Limimaricola</taxon>
    </lineage>
</organism>
<feature type="transmembrane region" description="Helical" evidence="6">
    <location>
        <begin position="290"/>
        <end position="315"/>
    </location>
</feature>
<keyword evidence="3 6" id="KW-0812">Transmembrane</keyword>
<dbReference type="InterPro" id="IPR019108">
    <property type="entry name" value="Caa3_assmbl_CtaG-rel"/>
</dbReference>
<comment type="caution">
    <text evidence="7">The sequence shown here is derived from an EMBL/GenBank/DDBJ whole genome shotgun (WGS) entry which is preliminary data.</text>
</comment>
<feature type="transmembrane region" description="Helical" evidence="6">
    <location>
        <begin position="245"/>
        <end position="270"/>
    </location>
</feature>
<evidence type="ECO:0000313" key="7">
    <source>
        <dbReference type="EMBL" id="PHP26268.1"/>
    </source>
</evidence>
<dbReference type="Pfam" id="PF09678">
    <property type="entry name" value="Caa3_CtaG"/>
    <property type="match status" value="1"/>
</dbReference>
<feature type="transmembrane region" description="Helical" evidence="6">
    <location>
        <begin position="137"/>
        <end position="158"/>
    </location>
</feature>